<keyword evidence="5" id="KW-1185">Reference proteome</keyword>
<gene>
    <name evidence="4" type="ORF">KGF57_002199</name>
</gene>
<dbReference type="GO" id="GO:0016020">
    <property type="term" value="C:membrane"/>
    <property type="evidence" value="ECO:0007669"/>
    <property type="project" value="TreeGrafter"/>
</dbReference>
<evidence type="ECO:0000313" key="5">
    <source>
        <dbReference type="Proteomes" id="UP001204833"/>
    </source>
</evidence>
<dbReference type="Pfam" id="PF00501">
    <property type="entry name" value="AMP-binding"/>
    <property type="match status" value="1"/>
</dbReference>
<protein>
    <recommendedName>
        <fullName evidence="3">AMP-dependent synthetase/ligase domain-containing protein</fullName>
    </recommendedName>
</protein>
<dbReference type="PANTHER" id="PTHR43272:SF33">
    <property type="entry name" value="AMP-BINDING DOMAIN-CONTAINING PROTEIN-RELATED"/>
    <property type="match status" value="1"/>
</dbReference>
<keyword evidence="1" id="KW-0547">Nucleotide-binding</keyword>
<accession>A0AAD5FZ72</accession>
<sequence>MSLKLPSIRDSDLNSLYAADEDSHLFQNVNDLPDDVLINQYLPLPQNISAKAVKIPGTAKPGFSEIYRNAALPNGLKESIIPELNTFPKIFASSVKRRANSPCLAYHEYDYENEQHKERYASFTYQEIDTRKTNFANGLMYLLETNPYKNLAIESHQQILNHSKEYKNYNKDNISFIVTIYSSNRVEWLLTDLACSANSITDTALYDTLGPTSSKFILGLTQSPVVVCSKEKIETLIKLKAANPKELEPLITIISMDPLNVKGKSNRNLIKLAEASNIKLYDFGQVEKVGEAFPREPTAPSPDTVYTFTFTSGTTGANPKGVVLSQKSVACALSAFAMLLPHHKQMTELAFLPLAHIFERQMTASILFVGGTVGFCRLGGTPLTLFEDMKLFKPTFFANVPRIFTKMEAIIKAATIDSSSSGQSSSMGGSESEFNFNKALVKKLRTKFGFDNVEFCITGSAPIASETIKFLKASLEIGFILGYGSSESFAGMCMALPFHSPSIGTCGALTPTVEARLRELPDMGYYLNDKGGPRGELQLRGPQMFSHYYKNEEETTKSIDSEQWFSTGDVAQFTEEGWVIIFDRVKNFFKLSQGEYVTPEKIENLYLSSNPILSQAFVHGNSTESYLVGIIGVDPAGIIGFLTDRCNISNSQLDTNEKILAVCNRREIRTQLLLHLNSTVGSQLNGFEKLANIFIDFEPLKLEREVVTPTSKIRRPIAAKYFKPQIDAMYKEGSILKDLKL</sequence>
<dbReference type="GeneID" id="76150258"/>
<dbReference type="AlphaFoldDB" id="A0AAD5FZ72"/>
<keyword evidence="2" id="KW-0067">ATP-binding</keyword>
<evidence type="ECO:0000256" key="2">
    <source>
        <dbReference type="ARBA" id="ARBA00022840"/>
    </source>
</evidence>
<reference evidence="4 5" key="1">
    <citation type="journal article" date="2022" name="DNA Res.">
        <title>Genome analysis of five recently described species of the CUG-Ser clade uncovers Candida theae as a new hybrid lineage with pathogenic potential in the Candida parapsilosis species complex.</title>
        <authorList>
            <person name="Mixao V."/>
            <person name="Del Olmo V."/>
            <person name="Hegedusova E."/>
            <person name="Saus E."/>
            <person name="Pryszcz L."/>
            <person name="Cillingova A."/>
            <person name="Nosek J."/>
            <person name="Gabaldon T."/>
        </authorList>
    </citation>
    <scope>NUCLEOTIDE SEQUENCE [LARGE SCALE GENOMIC DNA]</scope>
    <source>
        <strain evidence="4 5">CBS 12239</strain>
    </source>
</reference>
<dbReference type="InterPro" id="IPR000873">
    <property type="entry name" value="AMP-dep_synth/lig_dom"/>
</dbReference>
<organism evidence="4 5">
    <name type="scientific">Candida theae</name>
    <dbReference type="NCBI Taxonomy" id="1198502"/>
    <lineage>
        <taxon>Eukaryota</taxon>
        <taxon>Fungi</taxon>
        <taxon>Dikarya</taxon>
        <taxon>Ascomycota</taxon>
        <taxon>Saccharomycotina</taxon>
        <taxon>Pichiomycetes</taxon>
        <taxon>Debaryomycetaceae</taxon>
        <taxon>Candida/Lodderomyces clade</taxon>
        <taxon>Candida</taxon>
    </lineage>
</organism>
<evidence type="ECO:0000313" key="4">
    <source>
        <dbReference type="EMBL" id="KAI5959103.1"/>
    </source>
</evidence>
<name>A0AAD5FZ72_9ASCO</name>
<dbReference type="SUPFAM" id="SSF56801">
    <property type="entry name" value="Acetyl-CoA synthetase-like"/>
    <property type="match status" value="1"/>
</dbReference>
<dbReference type="EMBL" id="JAIHNG010000110">
    <property type="protein sequence ID" value="KAI5959103.1"/>
    <property type="molecule type" value="Genomic_DNA"/>
</dbReference>
<dbReference type="Gene3D" id="3.40.50.12780">
    <property type="entry name" value="N-terminal domain of ligase-like"/>
    <property type="match status" value="1"/>
</dbReference>
<dbReference type="InterPro" id="IPR042099">
    <property type="entry name" value="ANL_N_sf"/>
</dbReference>
<dbReference type="PANTHER" id="PTHR43272">
    <property type="entry name" value="LONG-CHAIN-FATTY-ACID--COA LIGASE"/>
    <property type="match status" value="1"/>
</dbReference>
<dbReference type="GO" id="GO:0005524">
    <property type="term" value="F:ATP binding"/>
    <property type="evidence" value="ECO:0007669"/>
    <property type="project" value="UniProtKB-KW"/>
</dbReference>
<comment type="caution">
    <text evidence="4">The sequence shown here is derived from an EMBL/GenBank/DDBJ whole genome shotgun (WGS) entry which is preliminary data.</text>
</comment>
<dbReference type="Proteomes" id="UP001204833">
    <property type="component" value="Unassembled WGS sequence"/>
</dbReference>
<dbReference type="GO" id="GO:0005783">
    <property type="term" value="C:endoplasmic reticulum"/>
    <property type="evidence" value="ECO:0007669"/>
    <property type="project" value="TreeGrafter"/>
</dbReference>
<proteinExistence type="predicted"/>
<evidence type="ECO:0000259" key="3">
    <source>
        <dbReference type="Pfam" id="PF00501"/>
    </source>
</evidence>
<dbReference type="GO" id="GO:0004467">
    <property type="term" value="F:long-chain fatty acid-CoA ligase activity"/>
    <property type="evidence" value="ECO:0007669"/>
    <property type="project" value="TreeGrafter"/>
</dbReference>
<dbReference type="RefSeq" id="XP_051609286.1">
    <property type="nucleotide sequence ID" value="XM_051751488.1"/>
</dbReference>
<evidence type="ECO:0000256" key="1">
    <source>
        <dbReference type="ARBA" id="ARBA00022741"/>
    </source>
</evidence>
<feature type="domain" description="AMP-dependent synthetase/ligase" evidence="3">
    <location>
        <begin position="178"/>
        <end position="549"/>
    </location>
</feature>